<dbReference type="EMBL" id="PUIA01000002">
    <property type="protein sequence ID" value="PQO41790.1"/>
    <property type="molecule type" value="Genomic_DNA"/>
</dbReference>
<evidence type="ECO:0000313" key="1">
    <source>
        <dbReference type="EMBL" id="PQO41790.1"/>
    </source>
</evidence>
<name>A0A2S8GBV5_9BACT</name>
<reference evidence="1 2" key="1">
    <citation type="submission" date="2018-02" db="EMBL/GenBank/DDBJ databases">
        <title>Comparative genomes isolates from brazilian mangrove.</title>
        <authorList>
            <person name="Araujo J.E."/>
            <person name="Taketani R.G."/>
            <person name="Silva M.C.P."/>
            <person name="Loureco M.V."/>
            <person name="Andreote F.D."/>
        </authorList>
    </citation>
    <scope>NUCLEOTIDE SEQUENCE [LARGE SCALE GENOMIC DNA]</scope>
    <source>
        <strain evidence="1 2">HEX-2 MGV</strain>
    </source>
</reference>
<dbReference type="InterPro" id="IPR021375">
    <property type="entry name" value="DUF2997"/>
</dbReference>
<dbReference type="Pfam" id="PF11211">
    <property type="entry name" value="DUF2997"/>
    <property type="match status" value="1"/>
</dbReference>
<dbReference type="Proteomes" id="UP000240009">
    <property type="component" value="Unassembled WGS sequence"/>
</dbReference>
<dbReference type="AlphaFoldDB" id="A0A2S8GBV5"/>
<evidence type="ECO:0008006" key="3">
    <source>
        <dbReference type="Google" id="ProtNLM"/>
    </source>
</evidence>
<proteinExistence type="predicted"/>
<dbReference type="OrthoDB" id="288620at2"/>
<gene>
    <name evidence="1" type="ORF">C5Y96_00425</name>
</gene>
<dbReference type="RefSeq" id="WP_105349582.1">
    <property type="nucleotide sequence ID" value="NZ_PUIA01000002.1"/>
</dbReference>
<organism evidence="1 2">
    <name type="scientific">Blastopirellula marina</name>
    <dbReference type="NCBI Taxonomy" id="124"/>
    <lineage>
        <taxon>Bacteria</taxon>
        <taxon>Pseudomonadati</taxon>
        <taxon>Planctomycetota</taxon>
        <taxon>Planctomycetia</taxon>
        <taxon>Pirellulales</taxon>
        <taxon>Pirellulaceae</taxon>
        <taxon>Blastopirellula</taxon>
    </lineage>
</organism>
<accession>A0A2S8GBV5</accession>
<sequence>MKTIEIIVSPTGQLRLETRGFQGTECREASRFLEAALGQQTSETLTAEFHVTEITQQNQIEQKE</sequence>
<protein>
    <recommendedName>
        <fullName evidence="3">DUF2997 domain-containing protein</fullName>
    </recommendedName>
</protein>
<evidence type="ECO:0000313" key="2">
    <source>
        <dbReference type="Proteomes" id="UP000240009"/>
    </source>
</evidence>
<comment type="caution">
    <text evidence="1">The sequence shown here is derived from an EMBL/GenBank/DDBJ whole genome shotgun (WGS) entry which is preliminary data.</text>
</comment>